<evidence type="ECO:0000256" key="2">
    <source>
        <dbReference type="SAM" id="MobiDB-lite"/>
    </source>
</evidence>
<sequence>MYDQIEAELEREMGLPVGGMNAIRTKGERSNANQVSPVGARTVYQIMPQTRKLFLDKYGVDAYANPESAARVAALHLKESMDRNDNSWEAAVGEYHGGPDRKRWGRINEAYRSRVLGGEVSPASPRNSVVPRPKVPTVSEMLGSTPGELFGDVEAELREIKRRPRPKKPSVSELVSLKLTEGMTLAPVNEAAAGAELQMRDATEQAVAEEEAITAWDRFKAGMAETLAGEVVDALSEQSIEGDPEFHSFYLKNWQDIESYAQNDREVAMLRDANSSEELTQIHQQIDEQREREKVIGSAASPTALLIGTGILDPLGWAAGLGVGKAAQLAGVGSRALAVAGRPGASLASAAGEGAVGNLAVTAGLDATGDYVDPSEYLLSALTGAGIGWAAGAASNRLGRDGIVSEQIAQARAARERYSAEMREQVELELGEGASPEQVTEALNSRIRDQHMEVLDYALADIPESQRLGVAEELLTQSDDFQARVAESGDLAGVADETERALVEETIARATRIDDANPVNKAALKTILAGVDLEATSTRLLLSDSPVARAVGVTLLENPQGAGGRQRTAAISQFMRERVYNEQFHGFDNLAHQFRKRENIGVVRDFWDGSARNQFNRRVFTEIERRNGKAAGTTFDRNPFVVEAADLFQAGMEKMRIEQQRAGTIGNARLGDNSVGYVPHRLDPRKVRALSADQMGAVRTVLARQFQEIEGFDSAFSDRLAARYLERSIDAANGMYQVPFNLHSPEAGQIVRDALEAMSMDPAEIDKIMGKFSRGGAGHTKRRLRLDLDEEIGDGTKLMDLFVTDVPALYRSYARRVSGEVALAQYGVMGKKGLDVLKKSMIASGASPKDVAAFDQIAAEFLNTPFGEANWNWMENIRLATSASRLGGMAFTQFAEFGNAIPALGVQAAFRSIKEMPRMMKEVREIAMGHTAPNDLLRSIDQMGGGVGMDDYWMTRMFDVRDNDVELYNGSDMGVLTRAVRGGAHANMILSGHRMIMAAQTRMMSEEVLRRAVKYAKSGADDTALDDIGITPAIRDALRKDMDKIAEFDSKGRVTKLDLFKGEALTPDKVNELAQAVERGSAQIIQRTFTGETGKWAHNGFLKMLFQFRTFSITAVEKQWGRNMRNYGAMKSFMYLMAAMSFALPIHMTRVGLKTAGMSEDRREKYLENNLKPLALTRATLNYASTAGLSGDIMDLGVSFASNYGGDLGESLSDSYGVRGKRADRLFGGVVAPGAGLADDLFGGTIGGDPHKLIRSLPGSNLPYVAPFITALRESWDE</sequence>
<dbReference type="SUPFAM" id="SSF53955">
    <property type="entry name" value="Lysozyme-like"/>
    <property type="match status" value="1"/>
</dbReference>
<evidence type="ECO:0000313" key="4">
    <source>
        <dbReference type="EMBL" id="MBD2841503.1"/>
    </source>
</evidence>
<dbReference type="Pfam" id="PF01464">
    <property type="entry name" value="SLT"/>
    <property type="match status" value="1"/>
</dbReference>
<reference evidence="4 5" key="1">
    <citation type="submission" date="2020-09" db="EMBL/GenBank/DDBJ databases">
        <authorList>
            <person name="Yoon J.-W."/>
        </authorList>
    </citation>
    <scope>NUCLEOTIDE SEQUENCE [LARGE SCALE GENOMIC DNA]</scope>
    <source>
        <strain evidence="4 5">KMU-140</strain>
    </source>
</reference>
<evidence type="ECO:0000259" key="3">
    <source>
        <dbReference type="Pfam" id="PF01464"/>
    </source>
</evidence>
<dbReference type="RefSeq" id="WP_190787041.1">
    <property type="nucleotide sequence ID" value="NZ_JACXLC010000001.1"/>
</dbReference>
<name>A0ABR8KR08_9SPHN</name>
<keyword evidence="5" id="KW-1185">Reference proteome</keyword>
<dbReference type="CDD" id="cd00254">
    <property type="entry name" value="LT-like"/>
    <property type="match status" value="1"/>
</dbReference>
<protein>
    <submittedName>
        <fullName evidence="4">Transglycosylase SLT domain-containing protein</fullName>
    </submittedName>
</protein>
<gene>
    <name evidence="4" type="ORF">IB285_04425</name>
</gene>
<dbReference type="InterPro" id="IPR008258">
    <property type="entry name" value="Transglycosylase_SLT_dom_1"/>
</dbReference>
<dbReference type="InterPro" id="IPR023346">
    <property type="entry name" value="Lysozyme-like_dom_sf"/>
</dbReference>
<feature type="domain" description="Transglycosylase SLT" evidence="3">
    <location>
        <begin position="31"/>
        <end position="109"/>
    </location>
</feature>
<comment type="caution">
    <text evidence="4">The sequence shown here is derived from an EMBL/GenBank/DDBJ whole genome shotgun (WGS) entry which is preliminary data.</text>
</comment>
<organism evidence="4 5">
    <name type="scientific">Erythrobacter rubeus</name>
    <dbReference type="NCBI Taxonomy" id="2760803"/>
    <lineage>
        <taxon>Bacteria</taxon>
        <taxon>Pseudomonadati</taxon>
        <taxon>Pseudomonadota</taxon>
        <taxon>Alphaproteobacteria</taxon>
        <taxon>Sphingomonadales</taxon>
        <taxon>Erythrobacteraceae</taxon>
        <taxon>Erythrobacter/Porphyrobacter group</taxon>
        <taxon>Erythrobacter</taxon>
    </lineage>
</organism>
<accession>A0ABR8KR08</accession>
<dbReference type="Gene3D" id="1.10.530.10">
    <property type="match status" value="1"/>
</dbReference>
<dbReference type="Proteomes" id="UP000635384">
    <property type="component" value="Unassembled WGS sequence"/>
</dbReference>
<evidence type="ECO:0000256" key="1">
    <source>
        <dbReference type="ARBA" id="ARBA00009387"/>
    </source>
</evidence>
<proteinExistence type="inferred from homology"/>
<dbReference type="EMBL" id="JACXLC010000001">
    <property type="protein sequence ID" value="MBD2841503.1"/>
    <property type="molecule type" value="Genomic_DNA"/>
</dbReference>
<comment type="similarity">
    <text evidence="1">Belongs to the virb1 family.</text>
</comment>
<evidence type="ECO:0000313" key="5">
    <source>
        <dbReference type="Proteomes" id="UP000635384"/>
    </source>
</evidence>
<feature type="region of interest" description="Disordered" evidence="2">
    <location>
        <begin position="118"/>
        <end position="137"/>
    </location>
</feature>